<sequence length="983" mass="108172">MRLHRLEITAFGPYRNRQVVDFDALGGDGLFLLHGDTGAGKTTLLDAVAFALYGSVPGARNDAKRLRCDTADDDVATKVVLELTVQGQRLLLERSPEYQRPKKRGEGFTTQQAKASLTWLDGVPTGQPPEGLTRIDEVGRTVQRLLGMSVEQFFQVVMLPQGEFARFLRADTAEREKLLERLFGTQRFADVETWFVQRRRERGREVEAQTLEVRDLLARVAQVSASEPGEDEQGWLEEVEKRAVREWEGAQAEHSRLRRERDAAETALAERRELADRVRRVRQANATLAELEERKPQHDAWRAEREAAQRAVPVLAARQAVQRAEQARERAGADVVAAAQRCSDVDAEAPLDELRALAGRDRESAGALAQLVPEAQQQESDRERLAGLAERIAADERTEAELAQRQQALPERITAARQQVDEAKHAEVRLETVVSRVEELSALLQAARELPRHEREFADATTRAQQAVDAHQQARDRLQDLRARRLAGMAAELARRLAPGQPCPVCGSAEHPAPAEPVDDQVSADDEDAAQQEEQRAQARREQAATEAQRARQARDRLAERLGEHTEQGLATELAELTAERDALRRTAGELRQRTELLAELEASTERISAQLTDVRSRLAASRSERTSLETTVDERELRLREARGDHPSIAARREHLLGAAANLDRLVDARIARDDADGRLAEQRQALRDAAAEAGFESVEAALAAERGEARLAELADALAEAEQRAAGARDALASPELFGVDADAEVGLEQATEAATLAREAAERAAAMAHRAEQRHRDIAQLAERLRAAWARLGPVLAEFAELEALADVVNGRGQNARRMSLRSYVLAARLEEVAVAATRRLQRMSDGRYSFVHSDAAGARGTRGGLGLDVLDDYSGKVRPAKTLSGGESFLASLSLALGLADVVAAETGGALLDTLFIDEGFGTLDADTLDLVMDTLDELRAGGRVVGLVSHVEEMRQRIGVRLRVRKSREGSTLELRTA</sequence>
<evidence type="ECO:0000313" key="7">
    <source>
        <dbReference type="EMBL" id="MFD0919222.1"/>
    </source>
</evidence>
<dbReference type="InterPro" id="IPR038729">
    <property type="entry name" value="Rad50/SbcC_AAA"/>
</dbReference>
<feature type="region of interest" description="Disordered" evidence="5">
    <location>
        <begin position="504"/>
        <end position="556"/>
    </location>
</feature>
<dbReference type="EMBL" id="JBHTIW010000002">
    <property type="protein sequence ID" value="MFD0919222.1"/>
    <property type="molecule type" value="Genomic_DNA"/>
</dbReference>
<organism evidence="7 8">
    <name type="scientific">Saccharopolyspora rosea</name>
    <dbReference type="NCBI Taxonomy" id="524884"/>
    <lineage>
        <taxon>Bacteria</taxon>
        <taxon>Bacillati</taxon>
        <taxon>Actinomycetota</taxon>
        <taxon>Actinomycetes</taxon>
        <taxon>Pseudonocardiales</taxon>
        <taxon>Pseudonocardiaceae</taxon>
        <taxon>Saccharopolyspora</taxon>
    </lineage>
</organism>
<name>A0ABW3FNI5_9PSEU</name>
<dbReference type="PANTHER" id="PTHR32114">
    <property type="entry name" value="ABC TRANSPORTER ABCH.3"/>
    <property type="match status" value="1"/>
</dbReference>
<feature type="coiled-coil region" evidence="4">
    <location>
        <begin position="674"/>
        <end position="733"/>
    </location>
</feature>
<dbReference type="SUPFAM" id="SSF52540">
    <property type="entry name" value="P-loop containing nucleoside triphosphate hydrolases"/>
    <property type="match status" value="1"/>
</dbReference>
<proteinExistence type="inferred from homology"/>
<dbReference type="Gene3D" id="3.40.50.300">
    <property type="entry name" value="P-loop containing nucleotide triphosphate hydrolases"/>
    <property type="match status" value="2"/>
</dbReference>
<evidence type="ECO:0000313" key="8">
    <source>
        <dbReference type="Proteomes" id="UP001597018"/>
    </source>
</evidence>
<reference evidence="8" key="1">
    <citation type="journal article" date="2019" name="Int. J. Syst. Evol. Microbiol.">
        <title>The Global Catalogue of Microorganisms (GCM) 10K type strain sequencing project: providing services to taxonomists for standard genome sequencing and annotation.</title>
        <authorList>
            <consortium name="The Broad Institute Genomics Platform"/>
            <consortium name="The Broad Institute Genome Sequencing Center for Infectious Disease"/>
            <person name="Wu L."/>
            <person name="Ma J."/>
        </authorList>
    </citation>
    <scope>NUCLEOTIDE SEQUENCE [LARGE SCALE GENOMIC DNA]</scope>
    <source>
        <strain evidence="8">CCUG 56401</strain>
    </source>
</reference>
<accession>A0ABW3FNI5</accession>
<feature type="coiled-coil region" evidence="4">
    <location>
        <begin position="257"/>
        <end position="294"/>
    </location>
</feature>
<dbReference type="PANTHER" id="PTHR32114:SF2">
    <property type="entry name" value="ABC TRANSPORTER ABCH.3"/>
    <property type="match status" value="1"/>
</dbReference>
<dbReference type="Proteomes" id="UP001597018">
    <property type="component" value="Unassembled WGS sequence"/>
</dbReference>
<feature type="compositionally biased region" description="Basic and acidic residues" evidence="5">
    <location>
        <begin position="533"/>
        <end position="556"/>
    </location>
</feature>
<comment type="subunit">
    <text evidence="2">Heterodimer of SbcC and SbcD.</text>
</comment>
<evidence type="ECO:0000256" key="5">
    <source>
        <dbReference type="SAM" id="MobiDB-lite"/>
    </source>
</evidence>
<evidence type="ECO:0000259" key="6">
    <source>
        <dbReference type="Pfam" id="PF13476"/>
    </source>
</evidence>
<keyword evidence="4" id="KW-0175">Coiled coil</keyword>
<feature type="domain" description="Rad50/SbcC-type AAA" evidence="6">
    <location>
        <begin position="5"/>
        <end position="185"/>
    </location>
</feature>
<evidence type="ECO:0000256" key="1">
    <source>
        <dbReference type="ARBA" id="ARBA00006930"/>
    </source>
</evidence>
<gene>
    <name evidence="7" type="ORF">ACFQ16_05660</name>
</gene>
<keyword evidence="8" id="KW-1185">Reference proteome</keyword>
<evidence type="ECO:0000256" key="3">
    <source>
        <dbReference type="ARBA" id="ARBA00013368"/>
    </source>
</evidence>
<feature type="coiled-coil region" evidence="4">
    <location>
        <begin position="430"/>
        <end position="484"/>
    </location>
</feature>
<feature type="compositionally biased region" description="Acidic residues" evidence="5">
    <location>
        <begin position="517"/>
        <end position="531"/>
    </location>
</feature>
<dbReference type="InterPro" id="IPR027417">
    <property type="entry name" value="P-loop_NTPase"/>
</dbReference>
<protein>
    <recommendedName>
        <fullName evidence="3">Nuclease SbcCD subunit C</fullName>
    </recommendedName>
</protein>
<comment type="caution">
    <text evidence="7">The sequence shown here is derived from an EMBL/GenBank/DDBJ whole genome shotgun (WGS) entry which is preliminary data.</text>
</comment>
<dbReference type="Pfam" id="PF13476">
    <property type="entry name" value="AAA_23"/>
    <property type="match status" value="1"/>
</dbReference>
<evidence type="ECO:0000256" key="4">
    <source>
        <dbReference type="SAM" id="Coils"/>
    </source>
</evidence>
<dbReference type="RefSeq" id="WP_263251074.1">
    <property type="nucleotide sequence ID" value="NZ_BAABLT010000019.1"/>
</dbReference>
<dbReference type="Pfam" id="PF13558">
    <property type="entry name" value="SbcC_Walker_B"/>
    <property type="match status" value="1"/>
</dbReference>
<comment type="similarity">
    <text evidence="1">Belongs to the SMC family. SbcC subfamily.</text>
</comment>
<evidence type="ECO:0000256" key="2">
    <source>
        <dbReference type="ARBA" id="ARBA00011322"/>
    </source>
</evidence>